<feature type="compositionally biased region" description="Low complexity" evidence="1">
    <location>
        <begin position="64"/>
        <end position="78"/>
    </location>
</feature>
<dbReference type="EMBL" id="UOGK01000481">
    <property type="protein sequence ID" value="VAX41018.1"/>
    <property type="molecule type" value="Genomic_DNA"/>
</dbReference>
<sequence>MLSRRQIVISSFLALSTGSIGAATARYLATEPSPERADCPGKITCPLTGELVCKDQCPLGETGVAEPAPEATVPAETPSCCAKDE</sequence>
<organism evidence="2">
    <name type="scientific">hydrothermal vent metagenome</name>
    <dbReference type="NCBI Taxonomy" id="652676"/>
    <lineage>
        <taxon>unclassified sequences</taxon>
        <taxon>metagenomes</taxon>
        <taxon>ecological metagenomes</taxon>
    </lineage>
</organism>
<feature type="region of interest" description="Disordered" evidence="1">
    <location>
        <begin position="64"/>
        <end position="85"/>
    </location>
</feature>
<reference evidence="2" key="1">
    <citation type="submission" date="2018-06" db="EMBL/GenBank/DDBJ databases">
        <authorList>
            <person name="Zhirakovskaya E."/>
        </authorList>
    </citation>
    <scope>NUCLEOTIDE SEQUENCE</scope>
</reference>
<name>A0A3B1DXU6_9ZZZZ</name>
<evidence type="ECO:0000256" key="1">
    <source>
        <dbReference type="SAM" id="MobiDB-lite"/>
    </source>
</evidence>
<gene>
    <name evidence="2" type="ORF">MNBD_PLANCTO03-161</name>
</gene>
<dbReference type="AlphaFoldDB" id="A0A3B1DXU6"/>
<accession>A0A3B1DXU6</accession>
<protein>
    <submittedName>
        <fullName evidence="2">Uncharacterized protein</fullName>
    </submittedName>
</protein>
<evidence type="ECO:0000313" key="2">
    <source>
        <dbReference type="EMBL" id="VAX41018.1"/>
    </source>
</evidence>
<proteinExistence type="predicted"/>